<dbReference type="Pfam" id="PF00111">
    <property type="entry name" value="Fer2"/>
    <property type="match status" value="1"/>
</dbReference>
<protein>
    <recommendedName>
        <fullName evidence="2">2Fe-2S ferredoxin</fullName>
    </recommendedName>
</protein>
<keyword evidence="7" id="KW-0408">Iron</keyword>
<dbReference type="Gene3D" id="3.10.20.30">
    <property type="match status" value="1"/>
</dbReference>
<keyword evidence="5" id="KW-0479">Metal-binding</keyword>
<dbReference type="PRINTS" id="PR00355">
    <property type="entry name" value="ADRENODOXIN"/>
</dbReference>
<organism evidence="11">
    <name type="scientific">Rhizochromulina marina</name>
    <dbReference type="NCBI Taxonomy" id="1034831"/>
    <lineage>
        <taxon>Eukaryota</taxon>
        <taxon>Sar</taxon>
        <taxon>Stramenopiles</taxon>
        <taxon>Ochrophyta</taxon>
        <taxon>Dictyochophyceae</taxon>
        <taxon>Rhizochromulinales</taxon>
        <taxon>Rhizochromulina</taxon>
    </lineage>
</organism>
<dbReference type="GO" id="GO:0009055">
    <property type="term" value="F:electron transfer activity"/>
    <property type="evidence" value="ECO:0007669"/>
    <property type="project" value="TreeGrafter"/>
</dbReference>
<keyword evidence="3" id="KW-0813">Transport</keyword>
<accession>A0A7S2W496</accession>
<sequence>MLLRGLAPLVRVAGARGVVRQVPRVCACRLGSSAAASADLVTLRWAHKKTGQVHTTHSRVGDSLLEAAHRSGIDLEGACEGSVACSTCHVVLAPEVFDGLPEASEEEEDMLDQAFGLTETSRLGCQVVITPGMHETTIELPVATRNFYVDGHVPTPH</sequence>
<comment type="cofactor">
    <cofactor evidence="9">
        <name>[2Fe-2S] cluster</name>
        <dbReference type="ChEBI" id="CHEBI:190135"/>
    </cofactor>
</comment>
<evidence type="ECO:0000256" key="3">
    <source>
        <dbReference type="ARBA" id="ARBA00022448"/>
    </source>
</evidence>
<proteinExistence type="inferred from homology"/>
<dbReference type="GO" id="GO:0051537">
    <property type="term" value="F:2 iron, 2 sulfur cluster binding"/>
    <property type="evidence" value="ECO:0007669"/>
    <property type="project" value="UniProtKB-KW"/>
</dbReference>
<evidence type="ECO:0000313" key="11">
    <source>
        <dbReference type="EMBL" id="CAD9666617.1"/>
    </source>
</evidence>
<dbReference type="PANTHER" id="PTHR23426:SF72">
    <property type="entry name" value="2FE-2S FERREDOXIN-TYPE DOMAIN-CONTAINING PROTEIN"/>
    <property type="match status" value="1"/>
</dbReference>
<dbReference type="InterPro" id="IPR012675">
    <property type="entry name" value="Beta-grasp_dom_sf"/>
</dbReference>
<dbReference type="PROSITE" id="PS00814">
    <property type="entry name" value="ADX"/>
    <property type="match status" value="1"/>
</dbReference>
<comment type="similarity">
    <text evidence="1">Belongs to the adrenodoxin/putidaredoxin family.</text>
</comment>
<evidence type="ECO:0000256" key="4">
    <source>
        <dbReference type="ARBA" id="ARBA00022714"/>
    </source>
</evidence>
<gene>
    <name evidence="11" type="ORF">RMAR1173_LOCUS2925</name>
</gene>
<evidence type="ECO:0000259" key="10">
    <source>
        <dbReference type="PROSITE" id="PS51085"/>
    </source>
</evidence>
<dbReference type="GO" id="GO:0046872">
    <property type="term" value="F:metal ion binding"/>
    <property type="evidence" value="ECO:0007669"/>
    <property type="project" value="UniProtKB-KW"/>
</dbReference>
<dbReference type="EMBL" id="HBHJ01004504">
    <property type="protein sequence ID" value="CAD9666617.1"/>
    <property type="molecule type" value="Transcribed_RNA"/>
</dbReference>
<evidence type="ECO:0000256" key="6">
    <source>
        <dbReference type="ARBA" id="ARBA00022982"/>
    </source>
</evidence>
<dbReference type="GO" id="GO:0005739">
    <property type="term" value="C:mitochondrion"/>
    <property type="evidence" value="ECO:0007669"/>
    <property type="project" value="TreeGrafter"/>
</dbReference>
<feature type="domain" description="2Fe-2S ferredoxin-type" evidence="10">
    <location>
        <begin position="39"/>
        <end position="144"/>
    </location>
</feature>
<keyword evidence="6" id="KW-0249">Electron transport</keyword>
<keyword evidence="8" id="KW-0411">Iron-sulfur</keyword>
<dbReference type="CDD" id="cd00207">
    <property type="entry name" value="fer2"/>
    <property type="match status" value="1"/>
</dbReference>
<dbReference type="InterPro" id="IPR001041">
    <property type="entry name" value="2Fe-2S_ferredoxin-type"/>
</dbReference>
<reference evidence="11" key="1">
    <citation type="submission" date="2021-01" db="EMBL/GenBank/DDBJ databases">
        <authorList>
            <person name="Corre E."/>
            <person name="Pelletier E."/>
            <person name="Niang G."/>
            <person name="Scheremetjew M."/>
            <person name="Finn R."/>
            <person name="Kale V."/>
            <person name="Holt S."/>
            <person name="Cochrane G."/>
            <person name="Meng A."/>
            <person name="Brown T."/>
            <person name="Cohen L."/>
        </authorList>
    </citation>
    <scope>NUCLEOTIDE SEQUENCE</scope>
    <source>
        <strain evidence="11">CCMP1243</strain>
    </source>
</reference>
<evidence type="ECO:0000256" key="7">
    <source>
        <dbReference type="ARBA" id="ARBA00023004"/>
    </source>
</evidence>
<dbReference type="GO" id="GO:0140647">
    <property type="term" value="P:P450-containing electron transport chain"/>
    <property type="evidence" value="ECO:0007669"/>
    <property type="project" value="InterPro"/>
</dbReference>
<dbReference type="InterPro" id="IPR036010">
    <property type="entry name" value="2Fe-2S_ferredoxin-like_sf"/>
</dbReference>
<dbReference type="PROSITE" id="PS51085">
    <property type="entry name" value="2FE2S_FER_2"/>
    <property type="match status" value="1"/>
</dbReference>
<evidence type="ECO:0000256" key="9">
    <source>
        <dbReference type="ARBA" id="ARBA00034078"/>
    </source>
</evidence>
<evidence type="ECO:0000256" key="1">
    <source>
        <dbReference type="ARBA" id="ARBA00010914"/>
    </source>
</evidence>
<dbReference type="PANTHER" id="PTHR23426">
    <property type="entry name" value="FERREDOXIN/ADRENODOXIN"/>
    <property type="match status" value="1"/>
</dbReference>
<dbReference type="InterPro" id="IPR001055">
    <property type="entry name" value="Adrenodoxin-like"/>
</dbReference>
<evidence type="ECO:0000256" key="5">
    <source>
        <dbReference type="ARBA" id="ARBA00022723"/>
    </source>
</evidence>
<dbReference type="AlphaFoldDB" id="A0A7S2W496"/>
<name>A0A7S2W496_9STRA</name>
<keyword evidence="4" id="KW-0001">2Fe-2S</keyword>
<dbReference type="InterPro" id="IPR018298">
    <property type="entry name" value="Adrenodoxin_Fe-S_BS"/>
</dbReference>
<evidence type="ECO:0000256" key="2">
    <source>
        <dbReference type="ARBA" id="ARBA00019395"/>
    </source>
</evidence>
<dbReference type="SUPFAM" id="SSF54292">
    <property type="entry name" value="2Fe-2S ferredoxin-like"/>
    <property type="match status" value="1"/>
</dbReference>
<evidence type="ECO:0000256" key="8">
    <source>
        <dbReference type="ARBA" id="ARBA00023014"/>
    </source>
</evidence>